<protein>
    <submittedName>
        <fullName evidence="1">Thermostable hemolysin</fullName>
    </submittedName>
</protein>
<comment type="caution">
    <text evidence="1">The sequence shown here is derived from an EMBL/GenBank/DDBJ whole genome shotgun (WGS) entry which is preliminary data.</text>
</comment>
<dbReference type="InterPro" id="IPR022050">
    <property type="entry name" value="T_hemolysin"/>
</dbReference>
<name>A0A7Z0N5V5_9GAMM</name>
<evidence type="ECO:0000313" key="2">
    <source>
        <dbReference type="Proteomes" id="UP000520876"/>
    </source>
</evidence>
<dbReference type="RefSeq" id="WP_180090884.1">
    <property type="nucleotide sequence ID" value="NZ_CAXAZJ010000006.1"/>
</dbReference>
<dbReference type="EMBL" id="JACCGK010000004">
    <property type="protein sequence ID" value="NYT71861.1"/>
    <property type="molecule type" value="Genomic_DNA"/>
</dbReference>
<gene>
    <name evidence="1" type="ORF">HZU72_05385</name>
</gene>
<sequence length="213" mass="24068">MARLRSLPTARTRLNWHEALNWQEQAALQQLIQQRFAQQHSAHIQHFLPRLFGLWQAEQPQAAVGLRLASSGPLFLERYLDGKAEQVINHGFQQTLARRDIAEIGNLASLRPGLQRQLFIYLAHQLAADGIAWLLFTATPEVANGLRRLGLSPQPITPADPNRLGEESHLWGRYYQHRPWVMAGDLRSAMQTLQAQPILAEMGAAEVMHARLA</sequence>
<accession>A0A7Z0N5V5</accession>
<keyword evidence="2" id="KW-1185">Reference proteome</keyword>
<evidence type="ECO:0000313" key="1">
    <source>
        <dbReference type="EMBL" id="NYT71861.1"/>
    </source>
</evidence>
<reference evidence="1 2" key="1">
    <citation type="submission" date="2020-07" db="EMBL/GenBank/DDBJ databases">
        <title>Halomonas sp. QX-2 draft genome sequence.</title>
        <authorList>
            <person name="Qiu X."/>
        </authorList>
    </citation>
    <scope>NUCLEOTIDE SEQUENCE [LARGE SCALE GENOMIC DNA]</scope>
    <source>
        <strain evidence="1 2">QX-2</strain>
    </source>
</reference>
<dbReference type="Pfam" id="PF12261">
    <property type="entry name" value="T_hemolysin"/>
    <property type="match status" value="1"/>
</dbReference>
<organism evidence="1 2">
    <name type="scientific">Vreelandella sedimenti</name>
    <dbReference type="NCBI Taxonomy" id="2729618"/>
    <lineage>
        <taxon>Bacteria</taxon>
        <taxon>Pseudomonadati</taxon>
        <taxon>Pseudomonadota</taxon>
        <taxon>Gammaproteobacteria</taxon>
        <taxon>Oceanospirillales</taxon>
        <taxon>Halomonadaceae</taxon>
        <taxon>Vreelandella</taxon>
    </lineage>
</organism>
<proteinExistence type="predicted"/>
<dbReference type="AlphaFoldDB" id="A0A7Z0N5V5"/>
<dbReference type="Proteomes" id="UP000520876">
    <property type="component" value="Unassembled WGS sequence"/>
</dbReference>